<feature type="region of interest" description="Disordered" evidence="1">
    <location>
        <begin position="2020"/>
        <end position="2039"/>
    </location>
</feature>
<feature type="region of interest" description="Disordered" evidence="1">
    <location>
        <begin position="1347"/>
        <end position="1387"/>
    </location>
</feature>
<feature type="compositionally biased region" description="Basic residues" evidence="1">
    <location>
        <begin position="1704"/>
        <end position="1717"/>
    </location>
</feature>
<feature type="compositionally biased region" description="Basic and acidic residues" evidence="1">
    <location>
        <begin position="1820"/>
        <end position="1836"/>
    </location>
</feature>
<feature type="compositionally biased region" description="Basic and acidic residues" evidence="1">
    <location>
        <begin position="1911"/>
        <end position="1926"/>
    </location>
</feature>
<keyword evidence="4" id="KW-1185">Reference proteome</keyword>
<feature type="region of interest" description="Disordered" evidence="1">
    <location>
        <begin position="1871"/>
        <end position="2011"/>
    </location>
</feature>
<proteinExistence type="predicted"/>
<feature type="compositionally biased region" description="Polar residues" evidence="1">
    <location>
        <begin position="1995"/>
        <end position="2011"/>
    </location>
</feature>
<sequence>MVQRNLIVNCQSTTDTETVIHTGNHADPSVSLQPSRSSVFGLAFTNTQSPAQFNSLLTKSVDSVISQSLHETSQLTMASSTSIQQKISTILSSSSQLAGGIKNSDLVKQLSSSINENDIVPSKTISSDTLSEKSKLVDQSLALASNIKSLHVSTSNDVYSSSTRSFGTDGLTTSLKDVPQITVSHLSIGNYLSLSSTSSSSIANESNNAAVSTNSFSAVKKTSENVAISNFAQTSDLTLMSAIFSGEISMAQSKANDFTATFGTNILPTSVLESKSAVSIEISSTRQTFESEHMLKSSLGIVSSDVTHTIQSSESLLLEQNSDLLTAQMTYTSAQSSQVAMTNIPTKDSNSSQYSNFNANRPLSNLSVTAPSTVSNLIESFSSTSSVQHIELTQSVVNGSNILSSVLEREITPSETFSILTTPSDSNLRSKIELTASQEMMSVTSSLVITTPQLNVSDFETKSLLSSDLRMFTSTMANSQSSSLEPTSKNIEQTAIPTSFISTTPQTNISAFDTQSLLPSELRSSTVGLINQSSTPEMMPSSPIKHISSFSIFDTTSTFSSDSIFQTLNVSDTKSSMPIFQTSTLVNASGTSTFNILPTPVVTISSDGSLMLNISSIQTSKVVDLSSEFLTFNATPTLISMMQTQNFTTNLLPELVSTIFGSSLSLNQSEYNVNATSVLQSMFFPMTLTSEANFSSETFLISSSSFPATLQMMNFSSSLELTNFKSEILPNSSIMILTAATDLPTISLEMSNSSDTTIQIESTLNYNLTTQPMQTTDSLSDLIVNITATYIASDILQSLNLSSGEMRSELTTVYMSRNDSSVSGELTSITILPNATSESVLETNFNSTIDSTLPVIIQPTVAVSSQLSTSMLSGNESVSGDLFRTTMYMNSDFASSMESTLPVIIQPTMTISSFIVMETFNTSIITMPSTSLETLNMSSAMISTFVISQESSSIDMKTDNMSALITPTVPMSSLDLTSVALETSSNFTIATVQPTVPVSSTDGISSSPLETNNLTSFFIESSTATVTDNFTSNLTSDYQISSVTSNVSQTMVFSSEFIENSSENQTGIMSSTTVEPSLTTNFMSVSEIVNQTGIMLSTTVESSLTTPFMSASEIVNQTGIMSSTTVEPGFTTTFISASEIVNQTGIMSTTTVEPSLTTFMSASEIVNQTGVMSTTAVEPSLTTTTFMSVSETVNQTGIISSTTVEPSLSTTFMSASEIVNPSSTTVKPASEMAPTSSEYVTPSSAFTTVSTTDINKPVSSSTGTVAMSSTMKVGPVNSSEPVVTLSTPHTSSIIPTEVPSSTESLTEITSPSKVITSGVLTSTGVFSQTQVLTSVILSTSHIQMSSSVSMTTDTPTTETTTTSTTTQPTTTTTPTTTTPPPSTTPDVKATYWVKTGILVPVTEDVSTVTFKTKVESGLANAYDLAFQKQGQARRRKRFVQIGKAGINVTDISRAAGKEDVTIGYTVDKDGTTLPASEAVAATSSISDQMMAIKLGYEVSSKAETYISQEPATDDTPSNLWIVGAVVGAIVFVVIVIWIVVCIIYWKYKRAPTKGRPLDSEGDPPLLRMRSPTEEEGEEAPQYDHVTGTEPNGTAAYTVTSPKKQKYKVNQEEDLYAEVQKPKRPTSSKSPSKTRSDVESVNMVTEYGDSAKEKTKKKKKRNSHTVAGLEEPDENSPKLIRTTHLQKYEPQIDEDLKESKDAERKKNKQRLREKRKKREKDQEAMQEYLSGQEEIDAVLGHSTDEIPNVFVHKPKKKKGSKDKEGKQNEGFIEDESLREARQRMHRLLDDAFALISPAESINNGEGNKVSPENKTQTKQGFRADDLKAQSEKKHEPMFVHTNHTPMPETLQTWSPYRAADQVALISMPNSMQTSLGRDFNRKSPGKRPVANVNYNGPTLTTEPPKPILLRTMDLDKSGGPKEHKKSGNYDPSRSTMLNDIGATKSSNLSGLKSSHIGSKEPSQQSVEMKNLNGNVSHSKPHRPHSKTSKDMDETDIVTTNLSQKEATPDQTIQSIRDELRSIVNSNTTPSKTRHSMADIS</sequence>
<feature type="compositionally biased region" description="Polar residues" evidence="1">
    <location>
        <begin position="1588"/>
        <end position="1601"/>
    </location>
</feature>
<feature type="region of interest" description="Disordered" evidence="1">
    <location>
        <begin position="1272"/>
        <end position="1305"/>
    </location>
</feature>
<feature type="compositionally biased region" description="Low complexity" evidence="1">
    <location>
        <begin position="1351"/>
        <end position="1376"/>
    </location>
</feature>
<evidence type="ECO:0000256" key="2">
    <source>
        <dbReference type="SAM" id="Phobius"/>
    </source>
</evidence>
<feature type="compositionally biased region" description="Polar residues" evidence="1">
    <location>
        <begin position="1928"/>
        <end position="1976"/>
    </location>
</feature>
<feature type="region of interest" description="Disordered" evidence="1">
    <location>
        <begin position="1745"/>
        <end position="1776"/>
    </location>
</feature>
<dbReference type="EMBL" id="CACVKT020008348">
    <property type="protein sequence ID" value="CAC5414457.1"/>
    <property type="molecule type" value="Genomic_DNA"/>
</dbReference>
<feature type="compositionally biased region" description="Polar residues" evidence="1">
    <location>
        <begin position="1798"/>
        <end position="1818"/>
    </location>
</feature>
<dbReference type="Proteomes" id="UP000507470">
    <property type="component" value="Unassembled WGS sequence"/>
</dbReference>
<keyword evidence="2" id="KW-1133">Transmembrane helix</keyword>
<gene>
    <name evidence="3" type="ORF">MCOR_47253</name>
</gene>
<feature type="compositionally biased region" description="Basic residues" evidence="1">
    <location>
        <begin position="1653"/>
        <end position="1662"/>
    </location>
</feature>
<feature type="compositionally biased region" description="Polar residues" evidence="1">
    <location>
        <begin position="1891"/>
        <end position="1900"/>
    </location>
</feature>
<feature type="transmembrane region" description="Helical" evidence="2">
    <location>
        <begin position="1519"/>
        <end position="1545"/>
    </location>
</feature>
<evidence type="ECO:0000313" key="4">
    <source>
        <dbReference type="Proteomes" id="UP000507470"/>
    </source>
</evidence>
<keyword evidence="2" id="KW-0812">Transmembrane</keyword>
<name>A0A6J8E250_MYTCO</name>
<keyword evidence="2" id="KW-0472">Membrane</keyword>
<evidence type="ECO:0000313" key="3">
    <source>
        <dbReference type="EMBL" id="CAC5414457.1"/>
    </source>
</evidence>
<evidence type="ECO:0000256" key="1">
    <source>
        <dbReference type="SAM" id="MobiDB-lite"/>
    </source>
</evidence>
<dbReference type="PANTHER" id="PTHR21590">
    <property type="entry name" value="SEA DOMAIN-CONTAINING PROTEIN"/>
    <property type="match status" value="1"/>
</dbReference>
<reference evidence="3 4" key="1">
    <citation type="submission" date="2020-06" db="EMBL/GenBank/DDBJ databases">
        <authorList>
            <person name="Li R."/>
            <person name="Bekaert M."/>
        </authorList>
    </citation>
    <scope>NUCLEOTIDE SEQUENCE [LARGE SCALE GENOMIC DNA]</scope>
    <source>
        <strain evidence="4">wild</strain>
    </source>
</reference>
<dbReference type="PANTHER" id="PTHR21590:SF6">
    <property type="entry name" value="SEA DOMAIN-CONTAINING PROTEIN"/>
    <property type="match status" value="1"/>
</dbReference>
<dbReference type="OrthoDB" id="6161799at2759"/>
<protein>
    <submittedName>
        <fullName evidence="3">Uncharacterized protein</fullName>
    </submittedName>
</protein>
<accession>A0A6J8E250</accession>
<feature type="compositionally biased region" description="Polar residues" evidence="1">
    <location>
        <begin position="1840"/>
        <end position="1849"/>
    </location>
</feature>
<organism evidence="3 4">
    <name type="scientific">Mytilus coruscus</name>
    <name type="common">Sea mussel</name>
    <dbReference type="NCBI Taxonomy" id="42192"/>
    <lineage>
        <taxon>Eukaryota</taxon>
        <taxon>Metazoa</taxon>
        <taxon>Spiralia</taxon>
        <taxon>Lophotrochozoa</taxon>
        <taxon>Mollusca</taxon>
        <taxon>Bivalvia</taxon>
        <taxon>Autobranchia</taxon>
        <taxon>Pteriomorphia</taxon>
        <taxon>Mytilida</taxon>
        <taxon>Mytiloidea</taxon>
        <taxon>Mytilidae</taxon>
        <taxon>Mytilinae</taxon>
        <taxon>Mytilus</taxon>
    </lineage>
</organism>
<feature type="region of interest" description="Disordered" evidence="1">
    <location>
        <begin position="1553"/>
        <end position="1728"/>
    </location>
</feature>
<dbReference type="InterPro" id="IPR024606">
    <property type="entry name" value="KIAA1549"/>
</dbReference>
<feature type="region of interest" description="Disordered" evidence="1">
    <location>
        <begin position="1798"/>
        <end position="1849"/>
    </location>
</feature>
<dbReference type="Pfam" id="PF12877">
    <property type="entry name" value="KIAA1549"/>
    <property type="match status" value="1"/>
</dbReference>